<feature type="binding site" evidence="6">
    <location>
        <position position="63"/>
    </location>
    <ligand>
        <name>substrate</name>
    </ligand>
</feature>
<dbReference type="CDD" id="cd07067">
    <property type="entry name" value="HP_PGM_like"/>
    <property type="match status" value="1"/>
</dbReference>
<dbReference type="InterPro" id="IPR013078">
    <property type="entry name" value="His_Pase_superF_clade-1"/>
</dbReference>
<evidence type="ECO:0000256" key="3">
    <source>
        <dbReference type="ARBA" id="ARBA00023152"/>
    </source>
</evidence>
<reference evidence="8" key="2">
    <citation type="journal article" date="2021" name="PeerJ">
        <title>Extensive microbial diversity within the chicken gut microbiome revealed by metagenomics and culture.</title>
        <authorList>
            <person name="Gilroy R."/>
            <person name="Ravi A."/>
            <person name="Getino M."/>
            <person name="Pursley I."/>
            <person name="Horton D.L."/>
            <person name="Alikhan N.F."/>
            <person name="Baker D."/>
            <person name="Gharbi K."/>
            <person name="Hall N."/>
            <person name="Watson M."/>
            <person name="Adriaenssens E.M."/>
            <person name="Foster-Nyarko E."/>
            <person name="Jarju S."/>
            <person name="Secka A."/>
            <person name="Antonio M."/>
            <person name="Oren A."/>
            <person name="Chaudhuri R.R."/>
            <person name="La Ragione R."/>
            <person name="Hildebrand F."/>
            <person name="Pallen M.J."/>
        </authorList>
    </citation>
    <scope>NUCLEOTIDE SEQUENCE</scope>
    <source>
        <strain evidence="8">CHK147-3167</strain>
    </source>
</reference>
<comment type="similarity">
    <text evidence="1">Belongs to the phosphoglycerate mutase family. BPG-dependent PGAM subfamily.</text>
</comment>
<evidence type="ECO:0000313" key="9">
    <source>
        <dbReference type="Proteomes" id="UP000886786"/>
    </source>
</evidence>
<evidence type="ECO:0000256" key="2">
    <source>
        <dbReference type="ARBA" id="ARBA00012028"/>
    </source>
</evidence>
<comment type="caution">
    <text evidence="8">The sequence shown here is derived from an EMBL/GenBank/DDBJ whole genome shotgun (WGS) entry which is preliminary data.</text>
</comment>
<dbReference type="SMART" id="SM00855">
    <property type="entry name" value="PGAM"/>
    <property type="match status" value="1"/>
</dbReference>
<dbReference type="EMBL" id="DVFV01000107">
    <property type="protein sequence ID" value="HIQ91225.1"/>
    <property type="molecule type" value="Genomic_DNA"/>
</dbReference>
<gene>
    <name evidence="8" type="ORF">IAB27_06370</name>
</gene>
<feature type="active site" description="Tele-phosphohistidine intermediate" evidence="5">
    <location>
        <position position="9"/>
    </location>
</feature>
<accession>A0A9D0ZTS0</accession>
<evidence type="ECO:0000256" key="7">
    <source>
        <dbReference type="PIRSR" id="PIRSR613078-3"/>
    </source>
</evidence>
<proteinExistence type="inferred from homology"/>
<dbReference type="InterPro" id="IPR005952">
    <property type="entry name" value="Phosphogly_mut1"/>
</dbReference>
<evidence type="ECO:0000313" key="8">
    <source>
        <dbReference type="EMBL" id="HIQ91225.1"/>
    </source>
</evidence>
<sequence length="193" mass="22114">MKTLTIIRHGKSEMNEINSEKYSVFSGQTECSLSFEGKIEARKLRKELSKVGYDIAYISSSIRAIETYKEIGLNIEKVQFLEELKERSLGILEGMSVQNFLSNKNFKDFWPSGEKGDFKHSFSNKAPNGESYTDVCNRLVPLVNRIKNSDEENILIISHYVAIRCLLLLLGYLDQSNIFEFRIGNCEVIKINI</sequence>
<keyword evidence="3" id="KW-0324">Glycolysis</keyword>
<evidence type="ECO:0000256" key="5">
    <source>
        <dbReference type="PIRSR" id="PIRSR613078-1"/>
    </source>
</evidence>
<dbReference type="Pfam" id="PF00300">
    <property type="entry name" value="His_Phos_1"/>
    <property type="match status" value="1"/>
</dbReference>
<dbReference type="EC" id="5.4.2.11" evidence="2"/>
<dbReference type="SUPFAM" id="SSF53254">
    <property type="entry name" value="Phosphoglycerate mutase-like"/>
    <property type="match status" value="1"/>
</dbReference>
<dbReference type="PIRSF" id="PIRSF000709">
    <property type="entry name" value="6PFK_2-Ptase"/>
    <property type="match status" value="1"/>
</dbReference>
<evidence type="ECO:0000256" key="6">
    <source>
        <dbReference type="PIRSR" id="PIRSR613078-2"/>
    </source>
</evidence>
<keyword evidence="4" id="KW-0413">Isomerase</keyword>
<name>A0A9D0ZTS0_9FIRM</name>
<feature type="active site" description="Proton donor/acceptor" evidence="5">
    <location>
        <position position="86"/>
    </location>
</feature>
<reference evidence="8" key="1">
    <citation type="submission" date="2020-10" db="EMBL/GenBank/DDBJ databases">
        <authorList>
            <person name="Gilroy R."/>
        </authorList>
    </citation>
    <scope>NUCLEOTIDE SEQUENCE</scope>
    <source>
        <strain evidence="8">CHK147-3167</strain>
    </source>
</reference>
<dbReference type="InterPro" id="IPR029033">
    <property type="entry name" value="His_PPase_superfam"/>
</dbReference>
<dbReference type="GO" id="GO:0004619">
    <property type="term" value="F:phosphoglycerate mutase activity"/>
    <property type="evidence" value="ECO:0007669"/>
    <property type="project" value="UniProtKB-EC"/>
</dbReference>
<organism evidence="8 9">
    <name type="scientific">Candidatus Coprosoma intestinipullorum</name>
    <dbReference type="NCBI Taxonomy" id="2840752"/>
    <lineage>
        <taxon>Bacteria</taxon>
        <taxon>Bacillati</taxon>
        <taxon>Bacillota</taxon>
        <taxon>Bacillota incertae sedis</taxon>
        <taxon>Candidatus Coprosoma</taxon>
    </lineage>
</organism>
<dbReference type="GO" id="GO:0006096">
    <property type="term" value="P:glycolytic process"/>
    <property type="evidence" value="ECO:0007669"/>
    <property type="project" value="UniProtKB-KW"/>
</dbReference>
<dbReference type="Gene3D" id="3.40.50.1240">
    <property type="entry name" value="Phosphoglycerate mutase-like"/>
    <property type="match status" value="1"/>
</dbReference>
<dbReference type="Proteomes" id="UP000886786">
    <property type="component" value="Unassembled WGS sequence"/>
</dbReference>
<feature type="site" description="Transition state stabilizer" evidence="7">
    <location>
        <position position="159"/>
    </location>
</feature>
<feature type="binding site" evidence="6">
    <location>
        <begin position="8"/>
        <end position="15"/>
    </location>
    <ligand>
        <name>substrate</name>
    </ligand>
</feature>
<evidence type="ECO:0000256" key="1">
    <source>
        <dbReference type="ARBA" id="ARBA00006717"/>
    </source>
</evidence>
<dbReference type="AlphaFoldDB" id="A0A9D0ZTS0"/>
<dbReference type="PANTHER" id="PTHR11931">
    <property type="entry name" value="PHOSPHOGLYCERATE MUTASE"/>
    <property type="match status" value="1"/>
</dbReference>
<evidence type="ECO:0000256" key="4">
    <source>
        <dbReference type="ARBA" id="ARBA00023235"/>
    </source>
</evidence>
<protein>
    <recommendedName>
        <fullName evidence="2">phosphoglycerate mutase (2,3-diphosphoglycerate-dependent)</fullName>
        <ecNumber evidence="2">5.4.2.11</ecNumber>
    </recommendedName>
</protein>